<dbReference type="Proteomes" id="UP000320231">
    <property type="component" value="Chromosome"/>
</dbReference>
<gene>
    <name evidence="2" type="ORF">HSBAA_30830</name>
</gene>
<dbReference type="EMBL" id="AP019514">
    <property type="protein sequence ID" value="BBI61777.1"/>
    <property type="molecule type" value="Genomic_DNA"/>
</dbReference>
<feature type="domain" description="Bacteriophage T4 Gp32 single-stranded DNA-binding" evidence="1">
    <location>
        <begin position="32"/>
        <end position="185"/>
    </location>
</feature>
<reference evidence="2 3" key="1">
    <citation type="journal article" date="2019" name="Microbiol. Resour. Announc.">
        <title>Complete Genome Sequence of Halomonas sulfidaeris Strain Esulfide1 Isolated from a Metal Sulfide Rock at a Depth of 2,200 Meters, Obtained Using Nanopore Sequencing.</title>
        <authorList>
            <person name="Saito M."/>
            <person name="Nishigata A."/>
            <person name="Galipon J."/>
            <person name="Arakawa K."/>
        </authorList>
    </citation>
    <scope>NUCLEOTIDE SEQUENCE [LARGE SCALE GENOMIC DNA]</scope>
    <source>
        <strain evidence="2 3">ATCC BAA-803</strain>
    </source>
</reference>
<evidence type="ECO:0000313" key="3">
    <source>
        <dbReference type="Proteomes" id="UP000320231"/>
    </source>
</evidence>
<name>A0A455U8B5_9GAMM</name>
<evidence type="ECO:0000313" key="2">
    <source>
        <dbReference type="EMBL" id="BBI61777.1"/>
    </source>
</evidence>
<protein>
    <recommendedName>
        <fullName evidence="1">Bacteriophage T4 Gp32 single-stranded DNA-binding domain-containing protein</fullName>
    </recommendedName>
</protein>
<dbReference type="InterPro" id="IPR044947">
    <property type="entry name" value="Phage_T4_Gp32_ssDNA-bd_sf"/>
</dbReference>
<accession>A0A455U8B5</accession>
<organism evidence="2 3">
    <name type="scientific">Vreelandella sulfidaeris</name>
    <dbReference type="NCBI Taxonomy" id="115553"/>
    <lineage>
        <taxon>Bacteria</taxon>
        <taxon>Pseudomonadati</taxon>
        <taxon>Pseudomonadota</taxon>
        <taxon>Gammaproteobacteria</taxon>
        <taxon>Oceanospirillales</taxon>
        <taxon>Halomonadaceae</taxon>
        <taxon>Vreelandella</taxon>
    </lineage>
</organism>
<dbReference type="GO" id="GO:0003697">
    <property type="term" value="F:single-stranded DNA binding"/>
    <property type="evidence" value="ECO:0007669"/>
    <property type="project" value="InterPro"/>
</dbReference>
<sequence>MSLADLKNRLNNRKAEQAAKKAQYIKPVRFQAGKNRIRVLPGWKEPDVFYHDFGMHYVKDKESKLAAVYVCTDKTYGKECPVCSAIYEGIKVAKDTGNLGMEKLLGQAKASGRVLVNALMRDSAEPNKPVVVELPAGVFDSMVDQMMVYLDEGEEITNPASGYDFIVTKTGSGIDTEYSVAVSPEIYGCRIR</sequence>
<dbReference type="Pfam" id="PF08804">
    <property type="entry name" value="gp32"/>
    <property type="match status" value="1"/>
</dbReference>
<dbReference type="InterPro" id="IPR012339">
    <property type="entry name" value="Phage_T4_Gp32_ssDNA-bd"/>
</dbReference>
<dbReference type="KEGG" id="hsr:HSBAA_30830"/>
<proteinExistence type="predicted"/>
<dbReference type="AlphaFoldDB" id="A0A455U8B5"/>
<evidence type="ECO:0000259" key="1">
    <source>
        <dbReference type="Pfam" id="PF08804"/>
    </source>
</evidence>
<dbReference type="Gene3D" id="3.90.198.10">
    <property type="entry name" value="Replication Fork Single-Stranded Dna Binding Protein"/>
    <property type="match status" value="1"/>
</dbReference>